<reference evidence="1 2" key="1">
    <citation type="submission" date="2018-03" db="EMBL/GenBank/DDBJ databases">
        <title>Genomic Encyclopedia of Type Strains, Phase III (KMG-III): the genomes of soil and plant-associated and newly described type strains.</title>
        <authorList>
            <person name="Whitman W."/>
        </authorList>
    </citation>
    <scope>NUCLEOTIDE SEQUENCE [LARGE SCALE GENOMIC DNA]</scope>
    <source>
        <strain evidence="1 2">CGMCC 1.12700</strain>
    </source>
</reference>
<evidence type="ECO:0000313" key="2">
    <source>
        <dbReference type="Proteomes" id="UP000240572"/>
    </source>
</evidence>
<dbReference type="Pfam" id="PF00657">
    <property type="entry name" value="Lipase_GDSL"/>
    <property type="match status" value="1"/>
</dbReference>
<dbReference type="EMBL" id="PYGD01000003">
    <property type="protein sequence ID" value="PSK92471.1"/>
    <property type="molecule type" value="Genomic_DNA"/>
</dbReference>
<keyword evidence="2" id="KW-1185">Reference proteome</keyword>
<evidence type="ECO:0000313" key="1">
    <source>
        <dbReference type="EMBL" id="PSK92471.1"/>
    </source>
</evidence>
<sequence length="434" mass="45356">MSFAACKSNIKPETPSKGDANFSVYVAIGNSLTAGFADGTLYRSGQVNSYPNMLAQQFQLVGGGEFKQPLLPGESGWPIALAAGFYPKRVLGYSTDCLGTTSLGPVLYSGSWADTAGSGTNIAAGGPYNNLGIPGIKCIHYGVTGYGMLNPYAARFYSNPSGQSPMDVALAQPATFYSVWLGSNDVLAYATSGGEGVVGGTGANDISPVAAFKAIYDGLIDKLMAKGAGGVLINVPDVTSVPYFTTINPKGLNLSAAQAQGLNAAYAQLGLPITFTEGANYFVIADPAAPGGVRKMLSGEYVLLTTPGDSLKCGGWGSMKPIPTRYVLTLKEITNIKEATDAFNRIIADNAAKYNLALMDANTYLKTLSTGITWDGVTYSPAFVTGGAFSLDGVHLTPRGYALVANEVLRVINARYHATIPAVEINKYSGIKFP</sequence>
<dbReference type="SUPFAM" id="SSF52266">
    <property type="entry name" value="SGNH hydrolase"/>
    <property type="match status" value="1"/>
</dbReference>
<dbReference type="Proteomes" id="UP000240572">
    <property type="component" value="Unassembled WGS sequence"/>
</dbReference>
<gene>
    <name evidence="1" type="ORF">B0I18_10348</name>
</gene>
<accession>A0A2P8D5J0</accession>
<comment type="caution">
    <text evidence="1">The sequence shown here is derived from an EMBL/GenBank/DDBJ whole genome shotgun (WGS) entry which is preliminary data.</text>
</comment>
<dbReference type="Gene3D" id="3.40.50.1110">
    <property type="entry name" value="SGNH hydrolase"/>
    <property type="match status" value="2"/>
</dbReference>
<protein>
    <submittedName>
        <fullName evidence="1">GDSL-like lipase/acylhydrolase family protein</fullName>
    </submittedName>
</protein>
<organism evidence="1 2">
    <name type="scientific">Taibaiella chishuiensis</name>
    <dbReference type="NCBI Taxonomy" id="1434707"/>
    <lineage>
        <taxon>Bacteria</taxon>
        <taxon>Pseudomonadati</taxon>
        <taxon>Bacteroidota</taxon>
        <taxon>Chitinophagia</taxon>
        <taxon>Chitinophagales</taxon>
        <taxon>Chitinophagaceae</taxon>
        <taxon>Taibaiella</taxon>
    </lineage>
</organism>
<dbReference type="InterPro" id="IPR036514">
    <property type="entry name" value="SGNH_hydro_sf"/>
</dbReference>
<dbReference type="AlphaFoldDB" id="A0A2P8D5J0"/>
<name>A0A2P8D5J0_9BACT</name>
<dbReference type="InterPro" id="IPR001087">
    <property type="entry name" value="GDSL"/>
</dbReference>
<keyword evidence="1" id="KW-0378">Hydrolase</keyword>
<proteinExistence type="predicted"/>
<dbReference type="GO" id="GO:0016788">
    <property type="term" value="F:hydrolase activity, acting on ester bonds"/>
    <property type="evidence" value="ECO:0007669"/>
    <property type="project" value="InterPro"/>
</dbReference>